<comment type="subcellular location">
    <subcellularLocation>
        <location evidence="1">Cytoplasm</location>
    </subcellularLocation>
</comment>
<feature type="domain" description="CNH" evidence="6">
    <location>
        <begin position="42"/>
        <end position="457"/>
    </location>
</feature>
<dbReference type="GO" id="GO:0006914">
    <property type="term" value="P:autophagy"/>
    <property type="evidence" value="ECO:0007669"/>
    <property type="project" value="TreeGrafter"/>
</dbReference>
<dbReference type="InterPro" id="IPR032914">
    <property type="entry name" value="Vam6/VPS39/TRAP1"/>
</dbReference>
<dbReference type="PROSITE" id="PS50219">
    <property type="entry name" value="CNH"/>
    <property type="match status" value="1"/>
</dbReference>
<reference evidence="7" key="2">
    <citation type="journal article" date="2023" name="IMA Fungus">
        <title>Comparative genomic study of the Penicillium genus elucidates a diverse pangenome and 15 lateral gene transfer events.</title>
        <authorList>
            <person name="Petersen C."/>
            <person name="Sorensen T."/>
            <person name="Nielsen M.R."/>
            <person name="Sondergaard T.E."/>
            <person name="Sorensen J.L."/>
            <person name="Fitzpatrick D.A."/>
            <person name="Frisvad J.C."/>
            <person name="Nielsen K.L."/>
        </authorList>
    </citation>
    <scope>NUCLEOTIDE SEQUENCE</scope>
    <source>
        <strain evidence="7">IBT 34128</strain>
    </source>
</reference>
<keyword evidence="2" id="KW-0813">Transport</keyword>
<feature type="region of interest" description="Disordered" evidence="5">
    <location>
        <begin position="528"/>
        <end position="552"/>
    </location>
</feature>
<keyword evidence="3" id="KW-0963">Cytoplasm</keyword>
<evidence type="ECO:0000259" key="6">
    <source>
        <dbReference type="PROSITE" id="PS50219"/>
    </source>
</evidence>
<dbReference type="GO" id="GO:0005737">
    <property type="term" value="C:cytoplasm"/>
    <property type="evidence" value="ECO:0007669"/>
    <property type="project" value="UniProtKB-SubCell"/>
</dbReference>
<dbReference type="GO" id="GO:0034058">
    <property type="term" value="P:endosomal vesicle fusion"/>
    <property type="evidence" value="ECO:0007669"/>
    <property type="project" value="TreeGrafter"/>
</dbReference>
<sequence>MMASDDGLGPRKRRKISPPGTVPYVLQPLFQDVPLATEYSSDVYITCVEYWNENLYIGTSAAEILHFVCLPPAPNEPNEPTFILASRLPISFAQNATLDSDQQGVRQIVILSSVNKACVLCNGTVTFYLLPELSPAFGNTKVNNCRWIGGLDLNRDPEDEENPVVMIAVQNRIMLVQIGEEARRIKKIEFPGCLVAARRGTIACAADNHSYSLLEVEHQQKIPLFPISSSNEVFESGQVEDITPASHSPLQRSPSTSSPNSPPGEAHSHGRSSSLNAFVGMLQPQGQVPQPDRSPSGTPDPFTSTGTPRRSSSEEREEDDSSKSVSGEQGHDPQSTATEDLKPLPPLPRQGLKRLPPHVVSPTPSEFLLVTGTEETEPGVGMFVDMDGEVVRGTINFHRYPKSVVIDTGEEDKLFQPSEDAKEEYVLAVIVDGEDGQTQQRLEIQRWNDDPAEIERQKKWVDIPSGDTQPSPVGLRHTVSASHLELETIGKLLRMVRLKTSSLSHVAAADPRTQTSIEQLQKEKELFESQELTDSEGSKKGETSPGQSWEDQRNAEEVKFAQGLGKLQSSLIMWSGSQIWRVLKNPLVVQFEDTLQKAQGTNDSGQTILQRNVATDLMHSIQDIEPKTEAEFIGLGYLKQKASLLLYADLLSMQPSNRSDMVIGDTEQALVAGNLDPRLVLLFIPLLRGEVLQGPQGIWIHSGLAAIADKYIQQVEKAGHGPSGPTAAHNPVLNMLKRFLFSWQQKRGYGSIPDEMYVLDSTDAALLHLLLEQDYHLNAEQRAASPTRAELNKLVDHWKGNFERAVALLETYKRLYVLSRLYQSRKMSRNVLKTWQRIIDGETDAGGEVSAAGVEAQMRRYLVKIKDAQLVEEYGSWLAGRNPDLGIQVFADHSSRVRLEPANVVTLLKERAPNAVQVYLEHLVFAKNYTQYADDLISYYLDTVLSVLQSSTAARTSLSDSYSSYRALRAPKPTYMNFITQNHPAEPWWQSRLRLLQLLGGTSSTQFSSTPLPAGITYSIPNVLARIEPFQDELVSECIILDGLQGHHRPALRLLTHGLGDYDSAIRYCLFGGPRSSSSAGASPDLADHELQSTLFRHLLDEFLQIQDLSDRIERTSDLLARFAAWFDVREVLDRVPEDWSVHILGGFFVHVFRSLVSQTREARIERALSAGLNLRIGTEYINEMEKVGPWIEDDEGSRRLKDLKNAKPPRDQLAHVDGINDDGEFGDVIGPGSEDVGQ</sequence>
<dbReference type="PANTHER" id="PTHR12894">
    <property type="entry name" value="CNH DOMAIN CONTAINING"/>
    <property type="match status" value="1"/>
</dbReference>
<dbReference type="EMBL" id="JAPMSZ010000009">
    <property type="protein sequence ID" value="KAJ5091413.1"/>
    <property type="molecule type" value="Genomic_DNA"/>
</dbReference>
<dbReference type="RefSeq" id="XP_056509611.1">
    <property type="nucleotide sequence ID" value="XM_056656811.1"/>
</dbReference>
<proteinExistence type="predicted"/>
<keyword evidence="8" id="KW-1185">Reference proteome</keyword>
<evidence type="ECO:0000256" key="3">
    <source>
        <dbReference type="ARBA" id="ARBA00022490"/>
    </source>
</evidence>
<comment type="caution">
    <text evidence="7">The sequence shown here is derived from an EMBL/GenBank/DDBJ whole genome shotgun (WGS) entry which is preliminary data.</text>
</comment>
<evidence type="ECO:0000256" key="4">
    <source>
        <dbReference type="ARBA" id="ARBA00022927"/>
    </source>
</evidence>
<feature type="region of interest" description="Disordered" evidence="5">
    <location>
        <begin position="243"/>
        <end position="272"/>
    </location>
</feature>
<organism evidence="7 8">
    <name type="scientific">Penicillium alfredii</name>
    <dbReference type="NCBI Taxonomy" id="1506179"/>
    <lineage>
        <taxon>Eukaryota</taxon>
        <taxon>Fungi</taxon>
        <taxon>Dikarya</taxon>
        <taxon>Ascomycota</taxon>
        <taxon>Pezizomycotina</taxon>
        <taxon>Eurotiomycetes</taxon>
        <taxon>Eurotiomycetidae</taxon>
        <taxon>Eurotiales</taxon>
        <taxon>Aspergillaceae</taxon>
        <taxon>Penicillium</taxon>
    </lineage>
</organism>
<feature type="compositionally biased region" description="Polar residues" evidence="5">
    <location>
        <begin position="323"/>
        <end position="338"/>
    </location>
</feature>
<dbReference type="OrthoDB" id="5325112at2759"/>
<dbReference type="GO" id="GO:0015031">
    <property type="term" value="P:protein transport"/>
    <property type="evidence" value="ECO:0007669"/>
    <property type="project" value="UniProtKB-KW"/>
</dbReference>
<evidence type="ECO:0000313" key="8">
    <source>
        <dbReference type="Proteomes" id="UP001141434"/>
    </source>
</evidence>
<evidence type="ECO:0000256" key="1">
    <source>
        <dbReference type="ARBA" id="ARBA00004496"/>
    </source>
</evidence>
<name>A0A9W9F0M4_9EURO</name>
<gene>
    <name evidence="7" type="ORF">NUU61_006283</name>
</gene>
<accession>A0A9W9F0M4</accession>
<dbReference type="PANTHER" id="PTHR12894:SF27">
    <property type="entry name" value="TRANSFORMING GROWTH FACTOR-BETA RECEPTOR-ASSOCIATED PROTEIN 1"/>
    <property type="match status" value="1"/>
</dbReference>
<keyword evidence="4" id="KW-0653">Protein transport</keyword>
<dbReference type="AlphaFoldDB" id="A0A9W9F0M4"/>
<feature type="region of interest" description="Disordered" evidence="5">
    <location>
        <begin position="1210"/>
        <end position="1239"/>
    </location>
</feature>
<evidence type="ECO:0000256" key="5">
    <source>
        <dbReference type="SAM" id="MobiDB-lite"/>
    </source>
</evidence>
<evidence type="ECO:0000313" key="7">
    <source>
        <dbReference type="EMBL" id="KAJ5091413.1"/>
    </source>
</evidence>
<dbReference type="InterPro" id="IPR001180">
    <property type="entry name" value="CNH_dom"/>
</dbReference>
<dbReference type="Proteomes" id="UP001141434">
    <property type="component" value="Unassembled WGS sequence"/>
</dbReference>
<feature type="compositionally biased region" description="Polar residues" evidence="5">
    <location>
        <begin position="284"/>
        <end position="308"/>
    </location>
</feature>
<protein>
    <recommendedName>
        <fullName evidence="6">CNH domain-containing protein</fullName>
    </recommendedName>
</protein>
<evidence type="ECO:0000256" key="2">
    <source>
        <dbReference type="ARBA" id="ARBA00022448"/>
    </source>
</evidence>
<dbReference type="GeneID" id="81395980"/>
<reference evidence="7" key="1">
    <citation type="submission" date="2022-11" db="EMBL/GenBank/DDBJ databases">
        <authorList>
            <person name="Petersen C."/>
        </authorList>
    </citation>
    <scope>NUCLEOTIDE SEQUENCE</scope>
    <source>
        <strain evidence="7">IBT 34128</strain>
    </source>
</reference>
<feature type="region of interest" description="Disordered" evidence="5">
    <location>
        <begin position="284"/>
        <end position="364"/>
    </location>
</feature>
<dbReference type="GO" id="GO:0016020">
    <property type="term" value="C:membrane"/>
    <property type="evidence" value="ECO:0007669"/>
    <property type="project" value="TreeGrafter"/>
</dbReference>